<accession>A0A1W6MTQ0</accession>
<dbReference type="Pfam" id="PF10005">
    <property type="entry name" value="Zn_ribbon_DZR_6"/>
    <property type="match status" value="1"/>
</dbReference>
<name>A0A1W6MTQ0_9HYPH</name>
<dbReference type="Gene3D" id="3.40.390.70">
    <property type="match status" value="1"/>
</dbReference>
<dbReference type="Pfam" id="PF15887">
    <property type="entry name" value="Peptidase_Mx"/>
    <property type="match status" value="1"/>
</dbReference>
<dbReference type="OrthoDB" id="256753at2"/>
<gene>
    <name evidence="2" type="ORF">B1812_07660</name>
</gene>
<dbReference type="STRING" id="655015.B1812_07660"/>
<evidence type="ECO:0000259" key="1">
    <source>
        <dbReference type="Pfam" id="PF10005"/>
    </source>
</evidence>
<dbReference type="InterPro" id="IPR031321">
    <property type="entry name" value="UCP012641"/>
</dbReference>
<protein>
    <recommendedName>
        <fullName evidence="1">Zinc-ribbon domain-containing protein</fullName>
    </recommendedName>
</protein>
<dbReference type="SUPFAM" id="SSF55486">
    <property type="entry name" value="Metalloproteases ('zincins'), catalytic domain"/>
    <property type="match status" value="1"/>
</dbReference>
<organism evidence="2 3">
    <name type="scientific">Methylocystis bryophila</name>
    <dbReference type="NCBI Taxonomy" id="655015"/>
    <lineage>
        <taxon>Bacteria</taxon>
        <taxon>Pseudomonadati</taxon>
        <taxon>Pseudomonadota</taxon>
        <taxon>Alphaproteobacteria</taxon>
        <taxon>Hyphomicrobiales</taxon>
        <taxon>Methylocystaceae</taxon>
        <taxon>Methylocystis</taxon>
    </lineage>
</organism>
<keyword evidence="3" id="KW-1185">Reference proteome</keyword>
<dbReference type="InterPro" id="IPR011201">
    <property type="entry name" value="Zinc-ribbon_6_bact"/>
</dbReference>
<dbReference type="KEGG" id="mbry:B1812_07660"/>
<evidence type="ECO:0000313" key="2">
    <source>
        <dbReference type="EMBL" id="ARN80968.1"/>
    </source>
</evidence>
<dbReference type="Proteomes" id="UP000193978">
    <property type="component" value="Chromosome"/>
</dbReference>
<dbReference type="RefSeq" id="WP_085771061.1">
    <property type="nucleotide sequence ID" value="NZ_AP027149.1"/>
</dbReference>
<sequence>MKSFHCTSCWQTIVFENTRCEKCGHHLGFLPERLEMTAVEPRGDHWIAAASGDGRYRFCKNWELHGCNWLTEPGEDFCLACRHNRTIPDLSDPRCQLMWQKTEQAKRRLFYSLIRLGLPIENPQEPLVFDFVADTGAGSKPTMGHSNGVITITVEESDDATREGHRNAMGEPYRTLLGHFRHEIGHYYWDRLVRDGDHIDAFREIFGDERIDYTTALKSHYERKITDPGEGFISAYATSHPWEDFAETFAHYLHIVDTLETARAMGVSLRPFNRMELAVAFDPYRAVDVNDLVETWLHLAFAVNNLNRSMGQPDLYPFVLSPKVAQKFAFVIKLVQESARAVHQESACAAH</sequence>
<reference evidence="2 3" key="1">
    <citation type="submission" date="2017-02" db="EMBL/GenBank/DDBJ databases">
        <authorList>
            <person name="Peterson S.W."/>
        </authorList>
    </citation>
    <scope>NUCLEOTIDE SEQUENCE [LARGE SCALE GENOMIC DNA]</scope>
    <source>
        <strain evidence="2 3">S285</strain>
    </source>
</reference>
<proteinExistence type="predicted"/>
<dbReference type="EMBL" id="CP019948">
    <property type="protein sequence ID" value="ARN80968.1"/>
    <property type="molecule type" value="Genomic_DNA"/>
</dbReference>
<evidence type="ECO:0000313" key="3">
    <source>
        <dbReference type="Proteomes" id="UP000193978"/>
    </source>
</evidence>
<dbReference type="PIRSF" id="PIRSF012641">
    <property type="entry name" value="UCP012641"/>
    <property type="match status" value="1"/>
</dbReference>
<dbReference type="AlphaFoldDB" id="A0A1W6MTQ0"/>
<feature type="domain" description="Zinc-ribbon" evidence="1">
    <location>
        <begin position="4"/>
        <end position="92"/>
    </location>
</feature>